<evidence type="ECO:0000313" key="2">
    <source>
        <dbReference type="Proteomes" id="UP000546464"/>
    </source>
</evidence>
<accession>A0A842HEK6</accession>
<dbReference type="Proteomes" id="UP000546464">
    <property type="component" value="Unassembled WGS sequence"/>
</dbReference>
<dbReference type="EMBL" id="JACHVB010000035">
    <property type="protein sequence ID" value="MBC2594953.1"/>
    <property type="molecule type" value="Genomic_DNA"/>
</dbReference>
<dbReference type="Pfam" id="PF13252">
    <property type="entry name" value="Phage_capsid_3"/>
    <property type="match status" value="1"/>
</dbReference>
<proteinExistence type="predicted"/>
<evidence type="ECO:0000313" key="1">
    <source>
        <dbReference type="EMBL" id="MBC2594953.1"/>
    </source>
</evidence>
<comment type="caution">
    <text evidence="1">The sequence shown here is derived from an EMBL/GenBank/DDBJ whole genome shotgun (WGS) entry which is preliminary data.</text>
</comment>
<sequence length="482" mass="53253">MSIELDKVTLLSELKAKDPNFAKKIWSRKIKHDARNKNPFKPLMGQDGSGMPICEKTDLNKMGGETVTFTTTAELGGQGRKGEEELKTHTNIFDFGTYGVTVGERAWAVSYNKLLQFLRLRGDDMSVEQLANSVCANWWGQMETDDIQQMFLRIARLVAPRNMKRVNNRTSQDDLTLADTLNTGGIEYMQQALITNGATPIYVEKEKYGGEVPQYILFSTWQNAASLEDEQKFRDVMREAAARGDKNPYFTGRLPQWKNTVVLRDNVVISSSTGRLARPIQPIAHLGQALADESATTITGGGLRNSDASRTDPALFDYFANFPGFGWTFYEGESTPADANTYYAIIYNLTDGKYEGISYTAANNNGNRLASVTREVATILPTDNARYSNAHPSDSLIIPCTKNGVPLGWSIAMGAEALLLAKGAYDAEPIQHSDDYDRVKGRGIHGIRGYGSPKDTIGRFPNFQVLEHAVEIPGVSLVDMSA</sequence>
<keyword evidence="2" id="KW-1185">Reference proteome</keyword>
<organism evidence="1 2">
    <name type="scientific">Ruficoccus amylovorans</name>
    <dbReference type="NCBI Taxonomy" id="1804625"/>
    <lineage>
        <taxon>Bacteria</taxon>
        <taxon>Pseudomonadati</taxon>
        <taxon>Verrucomicrobiota</taxon>
        <taxon>Opitutia</taxon>
        <taxon>Puniceicoccales</taxon>
        <taxon>Cerasicoccaceae</taxon>
        <taxon>Ruficoccus</taxon>
    </lineage>
</organism>
<reference evidence="1 2" key="1">
    <citation type="submission" date="2020-07" db="EMBL/GenBank/DDBJ databases">
        <authorList>
            <person name="Feng X."/>
        </authorList>
    </citation>
    <scope>NUCLEOTIDE SEQUENCE [LARGE SCALE GENOMIC DNA]</scope>
    <source>
        <strain evidence="1 2">JCM31066</strain>
    </source>
</reference>
<name>A0A842HEK6_9BACT</name>
<gene>
    <name evidence="1" type="ORF">H5P28_11860</name>
</gene>
<protein>
    <submittedName>
        <fullName evidence="1">DUF4043 family protein</fullName>
    </submittedName>
</protein>
<dbReference type="AlphaFoldDB" id="A0A842HEK6"/>
<dbReference type="RefSeq" id="WP_185675919.1">
    <property type="nucleotide sequence ID" value="NZ_JACHVB010000035.1"/>
</dbReference>
<dbReference type="InterPro" id="IPR025267">
    <property type="entry name" value="ORF017-like"/>
</dbReference>